<name>A0A9P8PM88_9ASCO</name>
<reference evidence="1" key="1">
    <citation type="journal article" date="2021" name="Open Biol.">
        <title>Shared evolutionary footprints suggest mitochondrial oxidative damage underlies multiple complex I losses in fungi.</title>
        <authorList>
            <person name="Schikora-Tamarit M.A."/>
            <person name="Marcet-Houben M."/>
            <person name="Nosek J."/>
            <person name="Gabaldon T."/>
        </authorList>
    </citation>
    <scope>NUCLEOTIDE SEQUENCE</scope>
    <source>
        <strain evidence="1">NCAIM Y.01608</strain>
    </source>
</reference>
<gene>
    <name evidence="1" type="ORF">OGATHE_001809</name>
</gene>
<evidence type="ECO:0000313" key="1">
    <source>
        <dbReference type="EMBL" id="KAH3673829.1"/>
    </source>
</evidence>
<sequence>MLTSESSVFGTSQRTFLACFTVVSEKDLFCRDFALMSSLFSFAKPLVNGEDDKRFACFTGVVASSENSGFLCFSEIVETVVVSKLT</sequence>
<proteinExistence type="predicted"/>
<reference evidence="1" key="2">
    <citation type="submission" date="2021-01" db="EMBL/GenBank/DDBJ databases">
        <authorList>
            <person name="Schikora-Tamarit M.A."/>
        </authorList>
    </citation>
    <scope>NUCLEOTIDE SEQUENCE</scope>
    <source>
        <strain evidence="1">NCAIM Y.01608</strain>
    </source>
</reference>
<dbReference type="Proteomes" id="UP000788993">
    <property type="component" value="Unassembled WGS sequence"/>
</dbReference>
<keyword evidence="2" id="KW-1185">Reference proteome</keyword>
<dbReference type="AlphaFoldDB" id="A0A9P8PM88"/>
<accession>A0A9P8PM88</accession>
<protein>
    <submittedName>
        <fullName evidence="1">Uncharacterized protein</fullName>
    </submittedName>
</protein>
<evidence type="ECO:0000313" key="2">
    <source>
        <dbReference type="Proteomes" id="UP000788993"/>
    </source>
</evidence>
<organism evidence="1 2">
    <name type="scientific">Ogataea polymorpha</name>
    <dbReference type="NCBI Taxonomy" id="460523"/>
    <lineage>
        <taxon>Eukaryota</taxon>
        <taxon>Fungi</taxon>
        <taxon>Dikarya</taxon>
        <taxon>Ascomycota</taxon>
        <taxon>Saccharomycotina</taxon>
        <taxon>Pichiomycetes</taxon>
        <taxon>Pichiales</taxon>
        <taxon>Pichiaceae</taxon>
        <taxon>Ogataea</taxon>
    </lineage>
</organism>
<dbReference type="EMBL" id="JAEUBD010000526">
    <property type="protein sequence ID" value="KAH3673829.1"/>
    <property type="molecule type" value="Genomic_DNA"/>
</dbReference>
<comment type="caution">
    <text evidence="1">The sequence shown here is derived from an EMBL/GenBank/DDBJ whole genome shotgun (WGS) entry which is preliminary data.</text>
</comment>